<dbReference type="PANTHER" id="PTHR31528">
    <property type="entry name" value="4-AMINO-5-HYDROXYMETHYL-2-METHYLPYRIMIDINE PHOSPHATE SYNTHASE THI11-RELATED"/>
    <property type="match status" value="1"/>
</dbReference>
<gene>
    <name evidence="3" type="ORF">SAMN04488239_107204</name>
</gene>
<sequence>MKTFRTVLAALAATVVAGASWASDKVVFGTNWLAQGGHGGFYQALADGTYQKYGLDVEIRMGGPQMNNRPMLAAGRLDFLMAGNLLLSFDNVRNGIPTTVVAAFFQKDPQSVMAHQGQYANFGALTEAPTILVSKDGQFSFWQWMVDAHGFRDEQIRPYGFNLAQFLEDKQMVQQAYGTAEPLYAAAQGANVDTFLLADHGWNTYATTIETRQQLIDENPELVQRFIDASIEGWYNFLYGDRTAAYEAIIAANPEMTVEKLDKEVAQFEKLGIIDIGDALEMGIGAMTDARIKAFHDLAVESGIIEASAVDLSKVANTGFVNKGHGLDIKSRLTGN</sequence>
<dbReference type="GO" id="GO:0009228">
    <property type="term" value="P:thiamine biosynthetic process"/>
    <property type="evidence" value="ECO:0007669"/>
    <property type="project" value="InterPro"/>
</dbReference>
<dbReference type="Gene3D" id="3.40.190.10">
    <property type="entry name" value="Periplasmic binding protein-like II"/>
    <property type="match status" value="2"/>
</dbReference>
<reference evidence="4" key="1">
    <citation type="submission" date="2016-10" db="EMBL/GenBank/DDBJ databases">
        <authorList>
            <person name="Varghese N."/>
            <person name="Submissions S."/>
        </authorList>
    </citation>
    <scope>NUCLEOTIDE SEQUENCE [LARGE SCALE GENOMIC DNA]</scope>
    <source>
        <strain evidence="4">CGMCC 1.9108</strain>
    </source>
</reference>
<dbReference type="RefSeq" id="WP_093031693.1">
    <property type="nucleotide sequence ID" value="NZ_FMZV01000007.1"/>
</dbReference>
<feature type="chain" id="PRO_5011752484" evidence="1">
    <location>
        <begin position="23"/>
        <end position="336"/>
    </location>
</feature>
<dbReference type="EMBL" id="FMZV01000007">
    <property type="protein sequence ID" value="SDD47069.1"/>
    <property type="molecule type" value="Genomic_DNA"/>
</dbReference>
<dbReference type="InterPro" id="IPR015168">
    <property type="entry name" value="SsuA/THI5"/>
</dbReference>
<proteinExistence type="predicted"/>
<keyword evidence="1" id="KW-0732">Signal</keyword>
<dbReference type="STRING" id="639004.SAMN04488239_107204"/>
<dbReference type="InterPro" id="IPR027939">
    <property type="entry name" value="NMT1/THI5"/>
</dbReference>
<keyword evidence="4" id="KW-1185">Reference proteome</keyword>
<accession>A0A1G6V0E0</accession>
<evidence type="ECO:0000313" key="3">
    <source>
        <dbReference type="EMBL" id="SDD47069.1"/>
    </source>
</evidence>
<evidence type="ECO:0000313" key="4">
    <source>
        <dbReference type="Proteomes" id="UP000199628"/>
    </source>
</evidence>
<feature type="signal peptide" evidence="1">
    <location>
        <begin position="1"/>
        <end position="22"/>
    </location>
</feature>
<organism evidence="3 4">
    <name type="scientific">Ruegeria marina</name>
    <dbReference type="NCBI Taxonomy" id="639004"/>
    <lineage>
        <taxon>Bacteria</taxon>
        <taxon>Pseudomonadati</taxon>
        <taxon>Pseudomonadota</taxon>
        <taxon>Alphaproteobacteria</taxon>
        <taxon>Rhodobacterales</taxon>
        <taxon>Roseobacteraceae</taxon>
        <taxon>Ruegeria</taxon>
    </lineage>
</organism>
<evidence type="ECO:0000256" key="1">
    <source>
        <dbReference type="SAM" id="SignalP"/>
    </source>
</evidence>
<dbReference type="OrthoDB" id="5372616at2"/>
<dbReference type="AlphaFoldDB" id="A0A1G6V0E0"/>
<name>A0A1G6V0E0_9RHOB</name>
<feature type="domain" description="SsuA/THI5-like" evidence="2">
    <location>
        <begin position="37"/>
        <end position="235"/>
    </location>
</feature>
<evidence type="ECO:0000259" key="2">
    <source>
        <dbReference type="Pfam" id="PF09084"/>
    </source>
</evidence>
<dbReference type="SUPFAM" id="SSF53850">
    <property type="entry name" value="Periplasmic binding protein-like II"/>
    <property type="match status" value="1"/>
</dbReference>
<protein>
    <submittedName>
        <fullName evidence="3">NitT/TauT family transport system substrate-binding protein</fullName>
    </submittedName>
</protein>
<dbReference type="Pfam" id="PF09084">
    <property type="entry name" value="NMT1"/>
    <property type="match status" value="1"/>
</dbReference>
<dbReference type="Proteomes" id="UP000199628">
    <property type="component" value="Unassembled WGS sequence"/>
</dbReference>
<dbReference type="PANTHER" id="PTHR31528:SF3">
    <property type="entry name" value="THIAMINE BIOSYNTHESIS PROTEIN HI_0357-RELATED"/>
    <property type="match status" value="1"/>
</dbReference>